<dbReference type="InterPro" id="IPR012902">
    <property type="entry name" value="N_methyl_site"/>
</dbReference>
<dbReference type="GO" id="GO:0043683">
    <property type="term" value="P:type IV pilus assembly"/>
    <property type="evidence" value="ECO:0007669"/>
    <property type="project" value="InterPro"/>
</dbReference>
<feature type="transmembrane region" description="Helical" evidence="1">
    <location>
        <begin position="20"/>
        <end position="43"/>
    </location>
</feature>
<comment type="caution">
    <text evidence="2">The sequence shown here is derived from an EMBL/GenBank/DDBJ whole genome shotgun (WGS) entry which is preliminary data.</text>
</comment>
<dbReference type="Pfam" id="PF16074">
    <property type="entry name" value="PilW"/>
    <property type="match status" value="1"/>
</dbReference>
<reference evidence="2 3" key="1">
    <citation type="submission" date="2019-06" db="EMBL/GenBank/DDBJ databases">
        <title>Whole genome shotgun sequence of Zoogloea ramigera NBRC 15342.</title>
        <authorList>
            <person name="Hosoyama A."/>
            <person name="Uohara A."/>
            <person name="Ohji S."/>
            <person name="Ichikawa N."/>
        </authorList>
    </citation>
    <scope>NUCLEOTIDE SEQUENCE [LARGE SCALE GENOMIC DNA]</scope>
    <source>
        <strain evidence="2 3">NBRC 15342</strain>
    </source>
</reference>
<protein>
    <submittedName>
        <fullName evidence="2">Pilus assembly protein PilW</fullName>
    </submittedName>
</protein>
<evidence type="ECO:0000313" key="2">
    <source>
        <dbReference type="EMBL" id="GEC94497.1"/>
    </source>
</evidence>
<accession>A0A4Y4CTZ6</accession>
<dbReference type="NCBIfam" id="TIGR02532">
    <property type="entry name" value="IV_pilin_GFxxxE"/>
    <property type="match status" value="1"/>
</dbReference>
<gene>
    <name evidence="2" type="ORF">ZRA01_05700</name>
</gene>
<dbReference type="OrthoDB" id="5496259at2"/>
<dbReference type="Proteomes" id="UP000318422">
    <property type="component" value="Unassembled WGS sequence"/>
</dbReference>
<dbReference type="AlphaFoldDB" id="A0A4Y4CTZ6"/>
<name>A0A4Y4CTZ6_ZOORA</name>
<proteinExistence type="predicted"/>
<keyword evidence="3" id="KW-1185">Reference proteome</keyword>
<keyword evidence="1" id="KW-0472">Membrane</keyword>
<evidence type="ECO:0000313" key="3">
    <source>
        <dbReference type="Proteomes" id="UP000318422"/>
    </source>
</evidence>
<keyword evidence="1" id="KW-0812">Transmembrane</keyword>
<dbReference type="Pfam" id="PF07963">
    <property type="entry name" value="N_methyl"/>
    <property type="match status" value="1"/>
</dbReference>
<organism evidence="2 3">
    <name type="scientific">Zoogloea ramigera</name>
    <dbReference type="NCBI Taxonomy" id="350"/>
    <lineage>
        <taxon>Bacteria</taxon>
        <taxon>Pseudomonadati</taxon>
        <taxon>Pseudomonadota</taxon>
        <taxon>Betaproteobacteria</taxon>
        <taxon>Rhodocyclales</taxon>
        <taxon>Zoogloeaceae</taxon>
        <taxon>Zoogloea</taxon>
    </lineage>
</organism>
<sequence>MTHRSSPLMMPSPHQRGHTLIELMIALVLGLVLVGSVFVVFMGSRMSFNTSDNLSRMQDSARIVFALMSREIREASGTGCGNGGRADNDIARRNRSVLNAAQSATPSWWSLMGTGIQGFDASQVTPAVAIGTAVGQRRSNTDALHLAGAYGAGFSVELHSGTTNQFKLNTTQSGLAANDVLIVCDYRQSTVFNASSVSGDRVAYAVGAGGRKNCGTALAYDTGVACPTGSYFYDPLISRLSRFGASAWYIGNGSSGRPSLFRVFLDGGPEEIAAGVTDMQITYLADGSTAYVDASAVTDWASVSSVRLTLSFESADAAVSTATTGDRRLTTATTSTIALRNRMP</sequence>
<dbReference type="EMBL" id="BJNV01000007">
    <property type="protein sequence ID" value="GEC94497.1"/>
    <property type="molecule type" value="Genomic_DNA"/>
</dbReference>
<dbReference type="InterPro" id="IPR032092">
    <property type="entry name" value="PilW"/>
</dbReference>
<keyword evidence="1" id="KW-1133">Transmembrane helix</keyword>
<evidence type="ECO:0000256" key="1">
    <source>
        <dbReference type="SAM" id="Phobius"/>
    </source>
</evidence>